<dbReference type="HOGENOM" id="CLU_1336398_0_0_10"/>
<accession>G8QZY5</accession>
<keyword evidence="2" id="KW-1185">Reference proteome</keyword>
<dbReference type="KEGG" id="oho:Oweho_1637"/>
<gene>
    <name evidence="1" type="ordered locus">Oweho_1637</name>
</gene>
<evidence type="ECO:0000313" key="1">
    <source>
        <dbReference type="EMBL" id="AEV32625.1"/>
    </source>
</evidence>
<reference evidence="1 2" key="1">
    <citation type="journal article" date="2012" name="Stand. Genomic Sci.">
        <title>Genome sequence of the orange-pigmented seawater bacterium Owenweeksia hongkongensis type strain (UST20020801(T)).</title>
        <authorList>
            <person name="Riedel T."/>
            <person name="Held B."/>
            <person name="Nolan M."/>
            <person name="Lucas S."/>
            <person name="Lapidus A."/>
            <person name="Tice H."/>
            <person name="Del Rio T.G."/>
            <person name="Cheng J.F."/>
            <person name="Han C."/>
            <person name="Tapia R."/>
            <person name="Goodwin L.A."/>
            <person name="Pitluck S."/>
            <person name="Liolios K."/>
            <person name="Mavromatis K."/>
            <person name="Pagani I."/>
            <person name="Ivanova N."/>
            <person name="Mikhailova N."/>
            <person name="Pati A."/>
            <person name="Chen A."/>
            <person name="Palaniappan K."/>
            <person name="Rohde M."/>
            <person name="Tindall B.J."/>
            <person name="Detter J.C."/>
            <person name="Goker M."/>
            <person name="Woyke T."/>
            <person name="Bristow J."/>
            <person name="Eisen J.A."/>
            <person name="Markowitz V."/>
            <person name="Hugenholtz P."/>
            <person name="Klenk H.P."/>
            <person name="Kyrpides N.C."/>
        </authorList>
    </citation>
    <scope>NUCLEOTIDE SEQUENCE</scope>
    <source>
        <strain evidence="2">DSM 17368 / JCM 12287 / NRRL B-23963</strain>
    </source>
</reference>
<sequence length="205" mass="24256">MKRTRSLILAFCFLPLFLIGQNESPLELIVGEVQSIVFDRAAFEKREIEDSLRIEQWKKEHEAVFDTASNGSIITTGPSKSIFMRSPYLVELYVKKQFTKGELEKNIKVRVWTHENAKYSFEEPFTYAFVLQQNDSSEIYECLHFYAVFKTRWGAYAEPVRYNAKIYPKARKAFFNYKLLKEENKTHYQLLKDEVECCMDQLEKL</sequence>
<dbReference type="AlphaFoldDB" id="G8QZY5"/>
<proteinExistence type="predicted"/>
<evidence type="ECO:0000313" key="2">
    <source>
        <dbReference type="Proteomes" id="UP000005631"/>
    </source>
</evidence>
<name>G8QZY5_OWEHD</name>
<organism evidence="1 2">
    <name type="scientific">Owenweeksia hongkongensis (strain DSM 17368 / CIP 108786 / JCM 12287 / NRRL B-23963 / UST20020801)</name>
    <dbReference type="NCBI Taxonomy" id="926562"/>
    <lineage>
        <taxon>Bacteria</taxon>
        <taxon>Pseudomonadati</taxon>
        <taxon>Bacteroidota</taxon>
        <taxon>Flavobacteriia</taxon>
        <taxon>Flavobacteriales</taxon>
        <taxon>Owenweeksiaceae</taxon>
        <taxon>Owenweeksia</taxon>
    </lineage>
</organism>
<dbReference type="EMBL" id="CP003156">
    <property type="protein sequence ID" value="AEV32625.1"/>
    <property type="molecule type" value="Genomic_DNA"/>
</dbReference>
<protein>
    <submittedName>
        <fullName evidence="1">Uncharacterized protein</fullName>
    </submittedName>
</protein>
<dbReference type="RefSeq" id="WP_014201981.1">
    <property type="nucleotide sequence ID" value="NC_016599.1"/>
</dbReference>
<dbReference type="Proteomes" id="UP000005631">
    <property type="component" value="Chromosome"/>
</dbReference>
<dbReference type="STRING" id="926562.Oweho_1637"/>